<proteinExistence type="predicted"/>
<feature type="domain" description="GP-PDE" evidence="1">
    <location>
        <begin position="6"/>
        <end position="241"/>
    </location>
</feature>
<dbReference type="Gene3D" id="3.20.20.190">
    <property type="entry name" value="Phosphatidylinositol (PI) phosphodiesterase"/>
    <property type="match status" value="1"/>
</dbReference>
<dbReference type="InterPro" id="IPR030395">
    <property type="entry name" value="GP_PDE_dom"/>
</dbReference>
<reference evidence="3" key="1">
    <citation type="journal article" date="2019" name="Int. J. Syst. Evol. Microbiol.">
        <title>The Global Catalogue of Microorganisms (GCM) 10K type strain sequencing project: providing services to taxonomists for standard genome sequencing and annotation.</title>
        <authorList>
            <consortium name="The Broad Institute Genomics Platform"/>
            <consortium name="The Broad Institute Genome Sequencing Center for Infectious Disease"/>
            <person name="Wu L."/>
            <person name="Ma J."/>
        </authorList>
    </citation>
    <scope>NUCLEOTIDE SEQUENCE [LARGE SCALE GENOMIC DNA]</scope>
    <source>
        <strain evidence="3">KCTC 12907</strain>
    </source>
</reference>
<dbReference type="Pfam" id="PF03009">
    <property type="entry name" value="GDPD"/>
    <property type="match status" value="1"/>
</dbReference>
<organism evidence="2 3">
    <name type="scientific">Cohnella cellulosilytica</name>
    <dbReference type="NCBI Taxonomy" id="986710"/>
    <lineage>
        <taxon>Bacteria</taxon>
        <taxon>Bacillati</taxon>
        <taxon>Bacillota</taxon>
        <taxon>Bacilli</taxon>
        <taxon>Bacillales</taxon>
        <taxon>Paenibacillaceae</taxon>
        <taxon>Cohnella</taxon>
    </lineage>
</organism>
<evidence type="ECO:0000259" key="1">
    <source>
        <dbReference type="PROSITE" id="PS51704"/>
    </source>
</evidence>
<dbReference type="PROSITE" id="PS51704">
    <property type="entry name" value="GP_PDE"/>
    <property type="match status" value="1"/>
</dbReference>
<dbReference type="SUPFAM" id="SSF51695">
    <property type="entry name" value="PLC-like phosphodiesterases"/>
    <property type="match status" value="1"/>
</dbReference>
<accession>A0ABW2FCI5</accession>
<comment type="caution">
    <text evidence="2">The sequence shown here is derived from an EMBL/GenBank/DDBJ whole genome shotgun (WGS) entry which is preliminary data.</text>
</comment>
<dbReference type="PANTHER" id="PTHR46211:SF1">
    <property type="entry name" value="GLYCEROPHOSPHODIESTER PHOSPHODIESTERASE, CYTOPLASMIC"/>
    <property type="match status" value="1"/>
</dbReference>
<sequence>MSKSELIVIGHRGCAAEAPENTLASFALAVRQKCDAIELDIQLSADNDIVVCHDRTIDRTTDRRGAIRQLKTSELKQADAGRWFREDYAGERIPLLEEVLDAVPPSIELNIEIKNSCDGEIEPRLIDLLKRKNRISNVIIVSFDFKSLSLVKRIEPDLRIGLTYSNNLVDHYRLTELVDIPVHSLHPNYVHLNKRDVEDALSRGLKVYAYTVNSESDMKQVIDYGVSGILSDCPGRLRALLDA</sequence>
<dbReference type="PANTHER" id="PTHR46211">
    <property type="entry name" value="GLYCEROPHOSPHORYL DIESTER PHOSPHODIESTERASE"/>
    <property type="match status" value="1"/>
</dbReference>
<protein>
    <submittedName>
        <fullName evidence="2">Glycerophosphodiester phosphodiesterase</fullName>
    </submittedName>
</protein>
<dbReference type="InterPro" id="IPR017946">
    <property type="entry name" value="PLC-like_Pdiesterase_TIM-brl"/>
</dbReference>
<keyword evidence="3" id="KW-1185">Reference proteome</keyword>
<name>A0ABW2FCI5_9BACL</name>
<evidence type="ECO:0000313" key="3">
    <source>
        <dbReference type="Proteomes" id="UP001596378"/>
    </source>
</evidence>
<dbReference type="RefSeq" id="WP_378051307.1">
    <property type="nucleotide sequence ID" value="NZ_JBHMDN010000034.1"/>
</dbReference>
<dbReference type="Proteomes" id="UP001596378">
    <property type="component" value="Unassembled WGS sequence"/>
</dbReference>
<dbReference type="EMBL" id="JBHTAI010000007">
    <property type="protein sequence ID" value="MFC7149629.1"/>
    <property type="molecule type" value="Genomic_DNA"/>
</dbReference>
<gene>
    <name evidence="2" type="ORF">ACFQMJ_13915</name>
</gene>
<evidence type="ECO:0000313" key="2">
    <source>
        <dbReference type="EMBL" id="MFC7149629.1"/>
    </source>
</evidence>